<gene>
    <name evidence="15" type="ORF">B4U80_10493</name>
</gene>
<evidence type="ECO:0000313" key="15">
    <source>
        <dbReference type="EMBL" id="RWS28654.1"/>
    </source>
</evidence>
<evidence type="ECO:0000256" key="1">
    <source>
        <dbReference type="ARBA" id="ARBA00004479"/>
    </source>
</evidence>
<evidence type="ECO:0000256" key="5">
    <source>
        <dbReference type="ARBA" id="ARBA00022729"/>
    </source>
</evidence>
<keyword evidence="12" id="KW-0130">Cell adhesion</keyword>
<dbReference type="SUPFAM" id="SSF103575">
    <property type="entry name" value="Plexin repeat"/>
    <property type="match status" value="1"/>
</dbReference>
<feature type="domain" description="Integrin beta N-terminal" evidence="14">
    <location>
        <begin position="2"/>
        <end position="44"/>
    </location>
</feature>
<keyword evidence="9" id="KW-0472">Membrane</keyword>
<evidence type="ECO:0000259" key="13">
    <source>
        <dbReference type="Pfam" id="PF00362"/>
    </source>
</evidence>
<dbReference type="GO" id="GO:0007229">
    <property type="term" value="P:integrin-mediated signaling pathway"/>
    <property type="evidence" value="ECO:0007669"/>
    <property type="project" value="UniProtKB-KW"/>
</dbReference>
<proteinExistence type="inferred from homology"/>
<evidence type="ECO:0000256" key="2">
    <source>
        <dbReference type="ARBA" id="ARBA00007449"/>
    </source>
</evidence>
<dbReference type="AlphaFoldDB" id="A0A443SMA3"/>
<keyword evidence="3" id="KW-0245">EGF-like domain</keyword>
<evidence type="ECO:0000256" key="8">
    <source>
        <dbReference type="ARBA" id="ARBA00023037"/>
    </source>
</evidence>
<dbReference type="InterPro" id="IPR036465">
    <property type="entry name" value="vWFA_dom_sf"/>
</dbReference>
<evidence type="ECO:0000256" key="11">
    <source>
        <dbReference type="ARBA" id="ARBA00023180"/>
    </source>
</evidence>
<dbReference type="GO" id="GO:0033627">
    <property type="term" value="P:cell adhesion mediated by integrin"/>
    <property type="evidence" value="ECO:0007669"/>
    <property type="project" value="TreeGrafter"/>
</dbReference>
<dbReference type="GO" id="GO:0007160">
    <property type="term" value="P:cell-matrix adhesion"/>
    <property type="evidence" value="ECO:0007669"/>
    <property type="project" value="TreeGrafter"/>
</dbReference>
<evidence type="ECO:0000256" key="10">
    <source>
        <dbReference type="ARBA" id="ARBA00023157"/>
    </source>
</evidence>
<comment type="caution">
    <text evidence="15">The sequence shown here is derived from an EMBL/GenBank/DDBJ whole genome shotgun (WGS) entry which is preliminary data.</text>
</comment>
<dbReference type="STRING" id="299467.A0A443SMA3"/>
<dbReference type="PRINTS" id="PR01186">
    <property type="entry name" value="INTEGRINB"/>
</dbReference>
<dbReference type="PANTHER" id="PTHR10082">
    <property type="entry name" value="INTEGRIN BETA SUBUNIT"/>
    <property type="match status" value="1"/>
</dbReference>
<dbReference type="InterPro" id="IPR002369">
    <property type="entry name" value="Integrin_bsu_VWA"/>
</dbReference>
<dbReference type="Proteomes" id="UP000288716">
    <property type="component" value="Unassembled WGS sequence"/>
</dbReference>
<dbReference type="Gene3D" id="2.60.40.1510">
    <property type="entry name" value="ntegrin, alpha v. Chain A, domain 3"/>
    <property type="match status" value="1"/>
</dbReference>
<evidence type="ECO:0000256" key="4">
    <source>
        <dbReference type="ARBA" id="ARBA00022692"/>
    </source>
</evidence>
<evidence type="ECO:0000313" key="16">
    <source>
        <dbReference type="Proteomes" id="UP000288716"/>
    </source>
</evidence>
<keyword evidence="11" id="KW-0325">Glycoprotein</keyword>
<dbReference type="EMBL" id="NCKV01001275">
    <property type="protein sequence ID" value="RWS28654.1"/>
    <property type="molecule type" value="Genomic_DNA"/>
</dbReference>
<dbReference type="GO" id="GO:0016477">
    <property type="term" value="P:cell migration"/>
    <property type="evidence" value="ECO:0007669"/>
    <property type="project" value="TreeGrafter"/>
</dbReference>
<reference evidence="15 16" key="1">
    <citation type="journal article" date="2018" name="Gigascience">
        <title>Genomes of trombidid mites reveal novel predicted allergens and laterally-transferred genes associated with secondary metabolism.</title>
        <authorList>
            <person name="Dong X."/>
            <person name="Chaisiri K."/>
            <person name="Xia D."/>
            <person name="Armstrong S.D."/>
            <person name="Fang Y."/>
            <person name="Donnelly M.J."/>
            <person name="Kadowaki T."/>
            <person name="McGarry J.W."/>
            <person name="Darby A.C."/>
            <person name="Makepeace B.L."/>
        </authorList>
    </citation>
    <scope>NUCLEOTIDE SEQUENCE [LARGE SCALE GENOMIC DNA]</scope>
    <source>
        <strain evidence="15">UoL-UT</strain>
    </source>
</reference>
<keyword evidence="8 12" id="KW-0401">Integrin</keyword>
<feature type="non-terminal residue" evidence="15">
    <location>
        <position position="126"/>
    </location>
</feature>
<evidence type="ECO:0000256" key="7">
    <source>
        <dbReference type="ARBA" id="ARBA00022989"/>
    </source>
</evidence>
<keyword evidence="5" id="KW-0732">Signal</keyword>
<dbReference type="Pfam" id="PF00362">
    <property type="entry name" value="Integrin_beta"/>
    <property type="match status" value="1"/>
</dbReference>
<accession>A0A443SMA3</accession>
<dbReference type="InterPro" id="IPR015812">
    <property type="entry name" value="Integrin_bsu"/>
</dbReference>
<evidence type="ECO:0000256" key="3">
    <source>
        <dbReference type="ARBA" id="ARBA00022536"/>
    </source>
</evidence>
<name>A0A443SMA3_9ACAR</name>
<comment type="similarity">
    <text evidence="2 12">Belongs to the integrin beta chain family.</text>
</comment>
<dbReference type="InterPro" id="IPR033760">
    <property type="entry name" value="Integrin_beta_N"/>
</dbReference>
<organism evidence="15 16">
    <name type="scientific">Leptotrombidium deliense</name>
    <dbReference type="NCBI Taxonomy" id="299467"/>
    <lineage>
        <taxon>Eukaryota</taxon>
        <taxon>Metazoa</taxon>
        <taxon>Ecdysozoa</taxon>
        <taxon>Arthropoda</taxon>
        <taxon>Chelicerata</taxon>
        <taxon>Arachnida</taxon>
        <taxon>Acari</taxon>
        <taxon>Acariformes</taxon>
        <taxon>Trombidiformes</taxon>
        <taxon>Prostigmata</taxon>
        <taxon>Anystina</taxon>
        <taxon>Parasitengona</taxon>
        <taxon>Trombiculoidea</taxon>
        <taxon>Trombiculidae</taxon>
        <taxon>Leptotrombidium</taxon>
    </lineage>
</organism>
<keyword evidence="4 12" id="KW-0812">Transmembrane</keyword>
<dbReference type="PANTHER" id="PTHR10082:SF60">
    <property type="entry name" value="INTEGRIN BETA-PS"/>
    <property type="match status" value="1"/>
</dbReference>
<evidence type="ECO:0000256" key="12">
    <source>
        <dbReference type="RuleBase" id="RU000633"/>
    </source>
</evidence>
<evidence type="ECO:0000259" key="14">
    <source>
        <dbReference type="Pfam" id="PF17205"/>
    </source>
</evidence>
<dbReference type="Pfam" id="PF17205">
    <property type="entry name" value="PSI_integrin"/>
    <property type="match status" value="1"/>
</dbReference>
<comment type="subcellular location">
    <subcellularLocation>
        <location evidence="12">Cell membrane</location>
        <topology evidence="12">Single-pass type I membrane protein</topology>
    </subcellularLocation>
    <subcellularLocation>
        <location evidence="1">Membrane</location>
        <topology evidence="1">Single-pass type I membrane protein</topology>
    </subcellularLocation>
</comment>
<evidence type="ECO:0000256" key="6">
    <source>
        <dbReference type="ARBA" id="ARBA00022737"/>
    </source>
</evidence>
<feature type="non-terminal residue" evidence="15">
    <location>
        <position position="1"/>
    </location>
</feature>
<dbReference type="Gene3D" id="3.30.1680.10">
    <property type="entry name" value="ligand-binding face of the semaphorins, domain 2"/>
    <property type="match status" value="1"/>
</dbReference>
<dbReference type="GO" id="GO:0098609">
    <property type="term" value="P:cell-cell adhesion"/>
    <property type="evidence" value="ECO:0007669"/>
    <property type="project" value="TreeGrafter"/>
</dbReference>
<dbReference type="Gene3D" id="3.40.50.410">
    <property type="entry name" value="von Willebrand factor, type A domain"/>
    <property type="match status" value="1"/>
</dbReference>
<dbReference type="GO" id="GO:0005178">
    <property type="term" value="F:integrin binding"/>
    <property type="evidence" value="ECO:0007669"/>
    <property type="project" value="TreeGrafter"/>
</dbReference>
<feature type="domain" description="Integrin beta subunit VWA" evidence="13">
    <location>
        <begin position="95"/>
        <end position="125"/>
    </location>
</feature>
<dbReference type="GO" id="GO:0005925">
    <property type="term" value="C:focal adhesion"/>
    <property type="evidence" value="ECO:0007669"/>
    <property type="project" value="TreeGrafter"/>
</dbReference>
<sequence length="126" mass="14440">ARCSLATTCDACLSTPSCGWCLTHSFDGESRCETPQLLRQFNCSEEHIYAPKSTVNTVHEANNGKHERRLNPSKVKLKIRPNETVKFTVTFQQPHEYPVDLYYLMDLTNSMQVHREKLIELADRLG</sequence>
<protein>
    <recommendedName>
        <fullName evidence="12">Integrin beta</fullName>
    </recommendedName>
</protein>
<keyword evidence="16" id="KW-1185">Reference proteome</keyword>
<dbReference type="GO" id="GO:0008305">
    <property type="term" value="C:integrin complex"/>
    <property type="evidence" value="ECO:0007669"/>
    <property type="project" value="TreeGrafter"/>
</dbReference>
<keyword evidence="6" id="KW-0677">Repeat</keyword>
<evidence type="ECO:0000256" key="9">
    <source>
        <dbReference type="ARBA" id="ARBA00023136"/>
    </source>
</evidence>
<keyword evidence="10" id="KW-1015">Disulfide bond</keyword>
<dbReference type="VEuPathDB" id="VectorBase:LDEU003383"/>
<dbReference type="GO" id="GO:0009986">
    <property type="term" value="C:cell surface"/>
    <property type="evidence" value="ECO:0007669"/>
    <property type="project" value="TreeGrafter"/>
</dbReference>
<keyword evidence="7" id="KW-1133">Transmembrane helix</keyword>
<dbReference type="OrthoDB" id="410592at2759"/>